<name>A0A1Y1RPJ2_9MICC</name>
<evidence type="ECO:0000313" key="2">
    <source>
        <dbReference type="Proteomes" id="UP000192359"/>
    </source>
</evidence>
<dbReference type="Proteomes" id="UP000192359">
    <property type="component" value="Unassembled WGS sequence"/>
</dbReference>
<reference evidence="1 2" key="1">
    <citation type="submission" date="2016-05" db="EMBL/GenBank/DDBJ databases">
        <title>Draft genome sequence of a porcine commensal Rothia nasimurium.</title>
        <authorList>
            <person name="Gaiser R.A."/>
            <person name="Van Baarlen P."/>
            <person name="Wells J.M."/>
        </authorList>
    </citation>
    <scope>NUCLEOTIDE SEQUENCE [LARGE SCALE GENOMIC DNA]</scope>
    <source>
        <strain evidence="1 2">PT-32</strain>
    </source>
</reference>
<keyword evidence="2" id="KW-1185">Reference proteome</keyword>
<accession>A0A1Y1RPJ2</accession>
<dbReference type="OrthoDB" id="3268233at2"/>
<proteinExistence type="predicted"/>
<gene>
    <name evidence="1" type="ORF">A7979_02140</name>
</gene>
<evidence type="ECO:0000313" key="1">
    <source>
        <dbReference type="EMBL" id="ORC18822.1"/>
    </source>
</evidence>
<organism evidence="1 2">
    <name type="scientific">Rothia nasimurium</name>
    <dbReference type="NCBI Taxonomy" id="85336"/>
    <lineage>
        <taxon>Bacteria</taxon>
        <taxon>Bacillati</taxon>
        <taxon>Actinomycetota</taxon>
        <taxon>Actinomycetes</taxon>
        <taxon>Micrococcales</taxon>
        <taxon>Micrococcaceae</taxon>
        <taxon>Rothia</taxon>
    </lineage>
</organism>
<dbReference type="RefSeq" id="WP_083091683.1">
    <property type="nucleotide sequence ID" value="NZ_LXWF01000022.1"/>
</dbReference>
<comment type="caution">
    <text evidence="1">The sequence shown here is derived from an EMBL/GenBank/DDBJ whole genome shotgun (WGS) entry which is preliminary data.</text>
</comment>
<dbReference type="EMBL" id="LXWF01000022">
    <property type="protein sequence ID" value="ORC18822.1"/>
    <property type="molecule type" value="Genomic_DNA"/>
</dbReference>
<evidence type="ECO:0008006" key="3">
    <source>
        <dbReference type="Google" id="ProtNLM"/>
    </source>
</evidence>
<dbReference type="AlphaFoldDB" id="A0A1Y1RPJ2"/>
<sequence>MPDAADTSVHVTRLETYPERFRARLAGRVQRVKMSHRGSNPRFEVSLLVERSKPLPPAKTHPMTGMPIAETGEDLDDTADVSTTEDTSTGEISVLDAETGFTTRFSVNRPTHRVLYPDFPPLAAGSYLTLIWQGQRQVPGIEAGGYLRVSGMLSTREQQPVMYNPRYEIVPAL</sequence>
<protein>
    <recommendedName>
        <fullName evidence="3">Asparaginase</fullName>
    </recommendedName>
</protein>